<dbReference type="AlphaFoldDB" id="A0AAJ0A2B3"/>
<sequence length="211" mass="23345">MNGLLGAASSIFDTRLHNGRRPNQAPKFALPHLFLPFPPVCLFPSTHHRLLNRVPRPQVFLKGLVSASTAYPRYPYAVDLTIQCSPCVQQPSPTQALAGASSKFSQLPLEIRKEHGCLYLPGLLRSRLSRGLSPSLFFFCAVLGCLRNLFLLLRVGVHGKISFSFGISYLCLPHPASLPIGPCLFFVFVINLPLTCSLTARLTLTRPKFHH</sequence>
<evidence type="ECO:0000313" key="3">
    <source>
        <dbReference type="Proteomes" id="UP001243989"/>
    </source>
</evidence>
<proteinExistence type="predicted"/>
<dbReference type="Proteomes" id="UP001243989">
    <property type="component" value="Unassembled WGS sequence"/>
</dbReference>
<dbReference type="RefSeq" id="XP_060449766.1">
    <property type="nucleotide sequence ID" value="XM_060581707.1"/>
</dbReference>
<keyword evidence="1" id="KW-0472">Membrane</keyword>
<accession>A0AAJ0A2B3</accession>
<gene>
    <name evidence="2" type="ORF">BDP81DRAFT_128659</name>
</gene>
<reference evidence="2" key="1">
    <citation type="submission" date="2021-06" db="EMBL/GenBank/DDBJ databases">
        <title>Comparative genomics, transcriptomics and evolutionary studies reveal genomic signatures of adaptation to plant cell wall in hemibiotrophic fungi.</title>
        <authorList>
            <consortium name="DOE Joint Genome Institute"/>
            <person name="Baroncelli R."/>
            <person name="Diaz J.F."/>
            <person name="Benocci T."/>
            <person name="Peng M."/>
            <person name="Battaglia E."/>
            <person name="Haridas S."/>
            <person name="Andreopoulos W."/>
            <person name="Labutti K."/>
            <person name="Pangilinan J."/>
            <person name="Floch G.L."/>
            <person name="Makela M.R."/>
            <person name="Henrissat B."/>
            <person name="Grigoriev I.V."/>
            <person name="Crouch J.A."/>
            <person name="De Vries R.P."/>
            <person name="Sukno S.A."/>
            <person name="Thon M.R."/>
        </authorList>
    </citation>
    <scope>NUCLEOTIDE SEQUENCE</scope>
    <source>
        <strain evidence="2">CBS 102054</strain>
    </source>
</reference>
<organism evidence="2 3">
    <name type="scientific">Colletotrichum phormii</name>
    <dbReference type="NCBI Taxonomy" id="359342"/>
    <lineage>
        <taxon>Eukaryota</taxon>
        <taxon>Fungi</taxon>
        <taxon>Dikarya</taxon>
        <taxon>Ascomycota</taxon>
        <taxon>Pezizomycotina</taxon>
        <taxon>Sordariomycetes</taxon>
        <taxon>Hypocreomycetidae</taxon>
        <taxon>Glomerellales</taxon>
        <taxon>Glomerellaceae</taxon>
        <taxon>Colletotrichum</taxon>
        <taxon>Colletotrichum acutatum species complex</taxon>
    </lineage>
</organism>
<keyword evidence="1" id="KW-0812">Transmembrane</keyword>
<protein>
    <submittedName>
        <fullName evidence="2">Uncharacterized protein</fullName>
    </submittedName>
</protein>
<name>A0AAJ0A2B3_9PEZI</name>
<dbReference type="GeneID" id="85466569"/>
<dbReference type="EMBL" id="JAHMHQ010000003">
    <property type="protein sequence ID" value="KAK1641159.1"/>
    <property type="molecule type" value="Genomic_DNA"/>
</dbReference>
<evidence type="ECO:0000313" key="2">
    <source>
        <dbReference type="EMBL" id="KAK1641159.1"/>
    </source>
</evidence>
<keyword evidence="3" id="KW-1185">Reference proteome</keyword>
<keyword evidence="1" id="KW-1133">Transmembrane helix</keyword>
<evidence type="ECO:0000256" key="1">
    <source>
        <dbReference type="SAM" id="Phobius"/>
    </source>
</evidence>
<feature type="transmembrane region" description="Helical" evidence="1">
    <location>
        <begin position="135"/>
        <end position="157"/>
    </location>
</feature>
<comment type="caution">
    <text evidence="2">The sequence shown here is derived from an EMBL/GenBank/DDBJ whole genome shotgun (WGS) entry which is preliminary data.</text>
</comment>
<feature type="transmembrane region" description="Helical" evidence="1">
    <location>
        <begin position="177"/>
        <end position="200"/>
    </location>
</feature>